<evidence type="ECO:0000256" key="4">
    <source>
        <dbReference type="PROSITE-ProRule" id="PRU00335"/>
    </source>
</evidence>
<gene>
    <name evidence="7" type="ORF">M6D93_10570</name>
</gene>
<dbReference type="PANTHER" id="PTHR30055:SF234">
    <property type="entry name" value="HTH-TYPE TRANSCRIPTIONAL REGULATOR BETI"/>
    <property type="match status" value="1"/>
</dbReference>
<dbReference type="InterPro" id="IPR001647">
    <property type="entry name" value="HTH_TetR"/>
</dbReference>
<protein>
    <submittedName>
        <fullName evidence="7">TetR family transcriptional regulator</fullName>
    </submittedName>
</protein>
<reference evidence="7" key="2">
    <citation type="submission" date="2022-05" db="EMBL/GenBank/DDBJ databases">
        <authorList>
            <person name="Kim J.-S."/>
            <person name="Lee K."/>
            <person name="Suh M."/>
            <person name="Eom M."/>
            <person name="Kim J.-S."/>
            <person name="Kim D.-S."/>
            <person name="Ko S.-H."/>
            <person name="Shin Y."/>
            <person name="Lee J.-S."/>
        </authorList>
    </citation>
    <scope>NUCLEOTIDE SEQUENCE</scope>
    <source>
        <strain evidence="7">N237</strain>
    </source>
</reference>
<dbReference type="InterPro" id="IPR050109">
    <property type="entry name" value="HTH-type_TetR-like_transc_reg"/>
</dbReference>
<dbReference type="SUPFAM" id="SSF46689">
    <property type="entry name" value="Homeodomain-like"/>
    <property type="match status" value="1"/>
</dbReference>
<accession>A0ABY4QUE9</accession>
<reference evidence="7" key="1">
    <citation type="journal article" date="2018" name="Int. J. Syst. Evol. Microbiol.">
        <title>Jatrophihabitans telluris sp. nov., isolated from sediment soil of lava forest wetlands and the emended description of the genus Jatrophihabitans.</title>
        <authorList>
            <person name="Lee K.C."/>
            <person name="Suh M.K."/>
            <person name="Eom M.K."/>
            <person name="Kim K.K."/>
            <person name="Kim J.S."/>
            <person name="Kim D.S."/>
            <person name="Ko S.H."/>
            <person name="Shin Y.K."/>
            <person name="Lee J.S."/>
        </authorList>
    </citation>
    <scope>NUCLEOTIDE SEQUENCE</scope>
    <source>
        <strain evidence="7">N237</strain>
    </source>
</reference>
<sequence>MAAARSHRHDPLVEILLTPTTGLPVRPDPVDEAPVPLGSPPARMSSPMARTRGAILAGAGRAVSVSGTQISMTQIAAAAGVAKATLYNHFRTRDDVLAALLLVEVDQLIRQVGHLELTDALLQAALAISEHPMLEALGGEDTALLAVFARVDVRSPGWRQAAEAVAAVLNRAGRRGAPTVLRWLASFITGPADLEDIRSDVSILVAGLPPVTA</sequence>
<dbReference type="RefSeq" id="WP_249769121.1">
    <property type="nucleotide sequence ID" value="NZ_CP097332.1"/>
</dbReference>
<feature type="region of interest" description="Disordered" evidence="5">
    <location>
        <begin position="23"/>
        <end position="46"/>
    </location>
</feature>
<dbReference type="InterPro" id="IPR009057">
    <property type="entry name" value="Homeodomain-like_sf"/>
</dbReference>
<name>A0ABY4QUE9_9ACTN</name>
<proteinExistence type="predicted"/>
<evidence type="ECO:0000313" key="8">
    <source>
        <dbReference type="Proteomes" id="UP001056336"/>
    </source>
</evidence>
<evidence type="ECO:0000259" key="6">
    <source>
        <dbReference type="PROSITE" id="PS50977"/>
    </source>
</evidence>
<dbReference type="Pfam" id="PF00440">
    <property type="entry name" value="TetR_N"/>
    <property type="match status" value="1"/>
</dbReference>
<organism evidence="7 8">
    <name type="scientific">Jatrophihabitans telluris</name>
    <dbReference type="NCBI Taxonomy" id="2038343"/>
    <lineage>
        <taxon>Bacteria</taxon>
        <taxon>Bacillati</taxon>
        <taxon>Actinomycetota</taxon>
        <taxon>Actinomycetes</taxon>
        <taxon>Jatrophihabitantales</taxon>
        <taxon>Jatrophihabitantaceae</taxon>
        <taxon>Jatrophihabitans</taxon>
    </lineage>
</organism>
<evidence type="ECO:0000256" key="3">
    <source>
        <dbReference type="ARBA" id="ARBA00023163"/>
    </source>
</evidence>
<evidence type="ECO:0000256" key="2">
    <source>
        <dbReference type="ARBA" id="ARBA00023125"/>
    </source>
</evidence>
<evidence type="ECO:0000256" key="1">
    <source>
        <dbReference type="ARBA" id="ARBA00023015"/>
    </source>
</evidence>
<evidence type="ECO:0000256" key="5">
    <source>
        <dbReference type="SAM" id="MobiDB-lite"/>
    </source>
</evidence>
<dbReference type="PROSITE" id="PS50977">
    <property type="entry name" value="HTH_TETR_2"/>
    <property type="match status" value="1"/>
</dbReference>
<dbReference type="Proteomes" id="UP001056336">
    <property type="component" value="Chromosome"/>
</dbReference>
<keyword evidence="1" id="KW-0805">Transcription regulation</keyword>
<evidence type="ECO:0000313" key="7">
    <source>
        <dbReference type="EMBL" id="UQX86752.1"/>
    </source>
</evidence>
<dbReference type="Gene3D" id="1.10.357.10">
    <property type="entry name" value="Tetracycline Repressor, domain 2"/>
    <property type="match status" value="1"/>
</dbReference>
<keyword evidence="3" id="KW-0804">Transcription</keyword>
<keyword evidence="8" id="KW-1185">Reference proteome</keyword>
<feature type="domain" description="HTH tetR-type" evidence="6">
    <location>
        <begin position="49"/>
        <end position="108"/>
    </location>
</feature>
<dbReference type="PRINTS" id="PR00455">
    <property type="entry name" value="HTHTETR"/>
</dbReference>
<keyword evidence="2 4" id="KW-0238">DNA-binding</keyword>
<feature type="DNA-binding region" description="H-T-H motif" evidence="4">
    <location>
        <begin position="71"/>
        <end position="90"/>
    </location>
</feature>
<dbReference type="PANTHER" id="PTHR30055">
    <property type="entry name" value="HTH-TYPE TRANSCRIPTIONAL REGULATOR RUTR"/>
    <property type="match status" value="1"/>
</dbReference>
<dbReference type="EMBL" id="CP097332">
    <property type="protein sequence ID" value="UQX86752.1"/>
    <property type="molecule type" value="Genomic_DNA"/>
</dbReference>